<keyword evidence="5 8" id="KW-0812">Transmembrane</keyword>
<dbReference type="Gene3D" id="1.20.1720.10">
    <property type="entry name" value="Multidrug resistance protein D"/>
    <property type="match status" value="1"/>
</dbReference>
<comment type="caution">
    <text evidence="10">The sequence shown here is derived from an EMBL/GenBank/DDBJ whole genome shotgun (WGS) entry which is preliminary data.</text>
</comment>
<name>E6PEI3_9ZZZZ</name>
<comment type="subcellular location">
    <subcellularLocation>
        <location evidence="1">Cell membrane</location>
        <topology evidence="1">Multi-pass membrane protein</topology>
    </subcellularLocation>
</comment>
<evidence type="ECO:0000256" key="1">
    <source>
        <dbReference type="ARBA" id="ARBA00004651"/>
    </source>
</evidence>
<feature type="domain" description="Major facilitator superfamily (MFS) profile" evidence="9">
    <location>
        <begin position="21"/>
        <end position="460"/>
    </location>
</feature>
<keyword evidence="7 8" id="KW-0472">Membrane</keyword>
<feature type="transmembrane region" description="Helical" evidence="8">
    <location>
        <begin position="112"/>
        <end position="134"/>
    </location>
</feature>
<dbReference type="GO" id="GO:0005886">
    <property type="term" value="C:plasma membrane"/>
    <property type="evidence" value="ECO:0007669"/>
    <property type="project" value="UniProtKB-SubCell"/>
</dbReference>
<feature type="transmembrane region" description="Helical" evidence="8">
    <location>
        <begin position="59"/>
        <end position="75"/>
    </location>
</feature>
<proteinExistence type="inferred from homology"/>
<dbReference type="PRINTS" id="PR01036">
    <property type="entry name" value="TCRTETB"/>
</dbReference>
<feature type="transmembrane region" description="Helical" evidence="8">
    <location>
        <begin position="363"/>
        <end position="380"/>
    </location>
</feature>
<dbReference type="SUPFAM" id="SSF103473">
    <property type="entry name" value="MFS general substrate transporter"/>
    <property type="match status" value="1"/>
</dbReference>
<dbReference type="Gene3D" id="1.20.1250.20">
    <property type="entry name" value="MFS general substrate transporter like domains"/>
    <property type="match status" value="1"/>
</dbReference>
<protein>
    <submittedName>
        <fullName evidence="10">Putative transporter MFS superfamily</fullName>
    </submittedName>
</protein>
<keyword evidence="3" id="KW-0813">Transport</keyword>
<evidence type="ECO:0000256" key="5">
    <source>
        <dbReference type="ARBA" id="ARBA00022692"/>
    </source>
</evidence>
<evidence type="ECO:0000259" key="9">
    <source>
        <dbReference type="PROSITE" id="PS50850"/>
    </source>
</evidence>
<dbReference type="CDD" id="cd17321">
    <property type="entry name" value="MFS_MMR_MDR_like"/>
    <property type="match status" value="1"/>
</dbReference>
<organism evidence="10">
    <name type="scientific">mine drainage metagenome</name>
    <dbReference type="NCBI Taxonomy" id="410659"/>
    <lineage>
        <taxon>unclassified sequences</taxon>
        <taxon>metagenomes</taxon>
        <taxon>ecological metagenomes</taxon>
    </lineage>
</organism>
<dbReference type="EMBL" id="CABL01000005">
    <property type="protein sequence ID" value="CBH74868.1"/>
    <property type="molecule type" value="Genomic_DNA"/>
</dbReference>
<comment type="similarity">
    <text evidence="2">Belongs to the major facilitator superfamily. EmrB family.</text>
</comment>
<feature type="transmembrane region" description="Helical" evidence="8">
    <location>
        <begin position="336"/>
        <end position="357"/>
    </location>
</feature>
<feature type="transmembrane region" description="Helical" evidence="8">
    <location>
        <begin position="146"/>
        <end position="169"/>
    </location>
</feature>
<dbReference type="AlphaFoldDB" id="E6PEI3"/>
<evidence type="ECO:0000256" key="2">
    <source>
        <dbReference type="ARBA" id="ARBA00008537"/>
    </source>
</evidence>
<reference evidence="10" key="1">
    <citation type="submission" date="2009-10" db="EMBL/GenBank/DDBJ databases">
        <title>Diversity of trophic interactions inside an arsenic-rich microbial ecosystem.</title>
        <authorList>
            <person name="Bertin P.N."/>
            <person name="Heinrich-Salmeron A."/>
            <person name="Pelletier E."/>
            <person name="Goulhen-Chollet F."/>
            <person name="Arsene-Ploetze F."/>
            <person name="Gallien S."/>
            <person name="Calteau A."/>
            <person name="Vallenet D."/>
            <person name="Casiot C."/>
            <person name="Chane-Woon-Ming B."/>
            <person name="Giloteaux L."/>
            <person name="Barakat M."/>
            <person name="Bonnefoy V."/>
            <person name="Bruneel O."/>
            <person name="Chandler M."/>
            <person name="Cleiss J."/>
            <person name="Duran R."/>
            <person name="Elbaz-Poulichet F."/>
            <person name="Fonknechten N."/>
            <person name="Lauga B."/>
            <person name="Mornico D."/>
            <person name="Ortet P."/>
            <person name="Schaeffer C."/>
            <person name="Siguier P."/>
            <person name="Alexander Thil Smith A."/>
            <person name="Van Dorsselaer A."/>
            <person name="Weissenbach J."/>
            <person name="Medigue C."/>
            <person name="Le Paslier D."/>
        </authorList>
    </citation>
    <scope>NUCLEOTIDE SEQUENCE</scope>
</reference>
<feature type="transmembrane region" description="Helical" evidence="8">
    <location>
        <begin position="401"/>
        <end position="426"/>
    </location>
</feature>
<keyword evidence="6 8" id="KW-1133">Transmembrane helix</keyword>
<feature type="transmembrane region" description="Helical" evidence="8">
    <location>
        <begin position="87"/>
        <end position="106"/>
    </location>
</feature>
<evidence type="ECO:0000256" key="4">
    <source>
        <dbReference type="ARBA" id="ARBA00022475"/>
    </source>
</evidence>
<feature type="transmembrane region" description="Helical" evidence="8">
    <location>
        <begin position="207"/>
        <end position="224"/>
    </location>
</feature>
<dbReference type="InterPro" id="IPR004638">
    <property type="entry name" value="EmrB-like"/>
</dbReference>
<dbReference type="PROSITE" id="PS50850">
    <property type="entry name" value="MFS"/>
    <property type="match status" value="1"/>
</dbReference>
<evidence type="ECO:0000256" key="3">
    <source>
        <dbReference type="ARBA" id="ARBA00022448"/>
    </source>
</evidence>
<feature type="transmembrane region" description="Helical" evidence="8">
    <location>
        <begin position="300"/>
        <end position="324"/>
    </location>
</feature>
<dbReference type="PANTHER" id="PTHR42718:SF9">
    <property type="entry name" value="MAJOR FACILITATOR SUPERFAMILY MULTIDRUG TRANSPORTER MFSC"/>
    <property type="match status" value="1"/>
</dbReference>
<gene>
    <name evidence="10" type="ORF">CARN1_0043</name>
</gene>
<feature type="transmembrane region" description="Helical" evidence="8">
    <location>
        <begin position="230"/>
        <end position="253"/>
    </location>
</feature>
<evidence type="ECO:0000256" key="8">
    <source>
        <dbReference type="SAM" id="Phobius"/>
    </source>
</evidence>
<feature type="transmembrane region" description="Helical" evidence="8">
    <location>
        <begin position="438"/>
        <end position="458"/>
    </location>
</feature>
<dbReference type="PANTHER" id="PTHR42718">
    <property type="entry name" value="MAJOR FACILITATOR SUPERFAMILY MULTIDRUG TRANSPORTER MFSC"/>
    <property type="match status" value="1"/>
</dbReference>
<feature type="transmembrane region" description="Helical" evidence="8">
    <location>
        <begin position="175"/>
        <end position="195"/>
    </location>
</feature>
<accession>E6PEI3</accession>
<sequence>MSPFRTLATTVRASERYSRYAVATVMLGTVMGPLDGSIANVAMPTIARFYHRGVDEAEWVLLAYMLVTASTLVLFGRIGDIFGHKRVYQTGFGIFGLGSLLCALAPSLEALIVMRVFQAIGAAMLVACTQALIVESVAPERRGRAIGLNGAAVAVGLTAGPILGGAIIALGDWRWIFAINIPISLLALLAASIVLKPTAPRREGFDPVGALLSIVGLFALSLALSRAHRWGWTSGTTLGWIALSGAALALFVFVERRVHAPTFDLTLFRSRIFAFSTIAAFCYFIAQSGIVFLVPLTAQLALHATPLQAGLLLVPLTALNVALAPTAGALSDRIPARYLSTAGAVLVAIGTLLLAHLPAVPTTLEIVLALVATGIGTTIFSQPNNNAIMSSAPHERRGIAAGTLATARTTGQLLGVATAGAFYFAHNGGAAAGTFLPASGYFAILTFGMVAVAILSYVRE</sequence>
<feature type="transmembrane region" description="Helical" evidence="8">
    <location>
        <begin position="273"/>
        <end position="294"/>
    </location>
</feature>
<evidence type="ECO:0000256" key="7">
    <source>
        <dbReference type="ARBA" id="ARBA00023136"/>
    </source>
</evidence>
<evidence type="ECO:0000313" key="10">
    <source>
        <dbReference type="EMBL" id="CBH74868.1"/>
    </source>
</evidence>
<dbReference type="NCBIfam" id="TIGR00711">
    <property type="entry name" value="efflux_EmrB"/>
    <property type="match status" value="1"/>
</dbReference>
<dbReference type="InterPro" id="IPR011701">
    <property type="entry name" value="MFS"/>
</dbReference>
<dbReference type="InterPro" id="IPR036259">
    <property type="entry name" value="MFS_trans_sf"/>
</dbReference>
<evidence type="ECO:0000256" key="6">
    <source>
        <dbReference type="ARBA" id="ARBA00022989"/>
    </source>
</evidence>
<keyword evidence="4" id="KW-1003">Cell membrane</keyword>
<dbReference type="InterPro" id="IPR020846">
    <property type="entry name" value="MFS_dom"/>
</dbReference>
<dbReference type="Pfam" id="PF07690">
    <property type="entry name" value="MFS_1"/>
    <property type="match status" value="1"/>
</dbReference>
<feature type="transmembrane region" description="Helical" evidence="8">
    <location>
        <begin position="20"/>
        <end position="39"/>
    </location>
</feature>
<dbReference type="GO" id="GO:0022857">
    <property type="term" value="F:transmembrane transporter activity"/>
    <property type="evidence" value="ECO:0007669"/>
    <property type="project" value="InterPro"/>
</dbReference>